<evidence type="ECO:0008006" key="4">
    <source>
        <dbReference type="Google" id="ProtNLM"/>
    </source>
</evidence>
<keyword evidence="1" id="KW-0812">Transmembrane</keyword>
<name>A0ABQ1W8N9_9BACL</name>
<dbReference type="RefSeq" id="WP_120463671.1">
    <property type="nucleotide sequence ID" value="NZ_BMIW01000056.1"/>
</dbReference>
<protein>
    <recommendedName>
        <fullName evidence="4">DUF2304 domain-containing protein</fullName>
    </recommendedName>
</protein>
<accession>A0ABQ1W8N9</accession>
<keyword evidence="1" id="KW-1133">Transmembrane helix</keyword>
<evidence type="ECO:0000313" key="3">
    <source>
        <dbReference type="Proteomes" id="UP000608420"/>
    </source>
</evidence>
<dbReference type="InterPro" id="IPR019277">
    <property type="entry name" value="DUF2304"/>
</dbReference>
<keyword evidence="3" id="KW-1185">Reference proteome</keyword>
<gene>
    <name evidence="2" type="ORF">GCM10010913_46750</name>
</gene>
<evidence type="ECO:0000313" key="2">
    <source>
        <dbReference type="EMBL" id="GGG19298.1"/>
    </source>
</evidence>
<proteinExistence type="predicted"/>
<dbReference type="Pfam" id="PF10066">
    <property type="entry name" value="DUF2304"/>
    <property type="match status" value="1"/>
</dbReference>
<comment type="caution">
    <text evidence="2">The sequence shown here is derived from an EMBL/GenBank/DDBJ whole genome shotgun (WGS) entry which is preliminary data.</text>
</comment>
<reference evidence="3" key="1">
    <citation type="journal article" date="2019" name="Int. J. Syst. Evol. Microbiol.">
        <title>The Global Catalogue of Microorganisms (GCM) 10K type strain sequencing project: providing services to taxonomists for standard genome sequencing and annotation.</title>
        <authorList>
            <consortium name="The Broad Institute Genomics Platform"/>
            <consortium name="The Broad Institute Genome Sequencing Center for Infectious Disease"/>
            <person name="Wu L."/>
            <person name="Ma J."/>
        </authorList>
    </citation>
    <scope>NUCLEOTIDE SEQUENCE [LARGE SCALE GENOMIC DNA]</scope>
    <source>
        <strain evidence="3">CGMCC 1.15420</strain>
    </source>
</reference>
<feature type="transmembrane region" description="Helical" evidence="1">
    <location>
        <begin position="6"/>
        <end position="22"/>
    </location>
</feature>
<evidence type="ECO:0000256" key="1">
    <source>
        <dbReference type="SAM" id="Phobius"/>
    </source>
</evidence>
<feature type="transmembrane region" description="Helical" evidence="1">
    <location>
        <begin position="70"/>
        <end position="90"/>
    </location>
</feature>
<dbReference type="Proteomes" id="UP000608420">
    <property type="component" value="Unassembled WGS sequence"/>
</dbReference>
<dbReference type="EMBL" id="BMIW01000056">
    <property type="protein sequence ID" value="GGG19298.1"/>
    <property type="molecule type" value="Genomic_DNA"/>
</dbReference>
<feature type="transmembrane region" description="Helical" evidence="1">
    <location>
        <begin position="34"/>
        <end position="58"/>
    </location>
</feature>
<organism evidence="2 3">
    <name type="scientific">Paenibacillus aceti</name>
    <dbReference type="NCBI Taxonomy" id="1820010"/>
    <lineage>
        <taxon>Bacteria</taxon>
        <taxon>Bacillati</taxon>
        <taxon>Bacillota</taxon>
        <taxon>Bacilli</taxon>
        <taxon>Bacillales</taxon>
        <taxon>Paenibacillaceae</taxon>
        <taxon>Paenibacillus</taxon>
    </lineage>
</organism>
<keyword evidence="1" id="KW-0472">Membrane</keyword>
<sequence>MIPLNLQILLIVIILGLLYFLVDNIRKYKLELKYALLWLIMVIVTLVLAIYPKLLYYISNNIFIETPVNALYLISFIIVFIILYNFTVLISKLTNQTKRLSQEIGLLKNEIKQRDEKNQNINESP</sequence>